<proteinExistence type="predicted"/>
<keyword evidence="3" id="KW-1185">Reference proteome</keyword>
<dbReference type="RefSeq" id="WP_126717501.1">
    <property type="nucleotide sequence ID" value="NZ_RWJF01000001.1"/>
</dbReference>
<feature type="chain" id="PRO_5019158903" evidence="1">
    <location>
        <begin position="23"/>
        <end position="226"/>
    </location>
</feature>
<gene>
    <name evidence="2" type="ORF">HMF7854_01580</name>
</gene>
<keyword evidence="1" id="KW-0732">Signal</keyword>
<dbReference type="EMBL" id="RWJF01000001">
    <property type="protein sequence ID" value="RST29661.1"/>
    <property type="molecule type" value="Genomic_DNA"/>
</dbReference>
<protein>
    <submittedName>
        <fullName evidence="2">DUF2490 domain-containing protein</fullName>
    </submittedName>
</protein>
<dbReference type="Pfam" id="PF10677">
    <property type="entry name" value="DUF2490"/>
    <property type="match status" value="1"/>
</dbReference>
<reference evidence="2 3" key="1">
    <citation type="submission" date="2018-12" db="EMBL/GenBank/DDBJ databases">
        <title>Sphingomonas sp. HMF7854 Genome sequencing and assembly.</title>
        <authorList>
            <person name="Cha I."/>
            <person name="Kang H."/>
            <person name="Kim H."/>
            <person name="Kang J."/>
            <person name="Joh K."/>
        </authorList>
    </citation>
    <scope>NUCLEOTIDE SEQUENCE [LARGE SCALE GENOMIC DNA]</scope>
    <source>
        <strain evidence="2 3">HMF7854</strain>
    </source>
</reference>
<dbReference type="AlphaFoldDB" id="A0A429V6T4"/>
<feature type="signal peptide" evidence="1">
    <location>
        <begin position="1"/>
        <end position="22"/>
    </location>
</feature>
<sequence>MKKQLLAAAVMVALALPSAASAATSDSQVWTTANLTVKLADKWRLQNELVLRFSDNRDGLYEIENNTLLGYKLNSNLTLWGGYTFNPQYSHGDLTTREHRLREQLTADKLAMIGNGKLSGRLRTEQRWRENADGTGWRVRPYLKYALPLGAKSKTALILTHESFLNLNTTPFQNRRDYRMRNLVGISTPLSKQFSLEAGYMNQYTFVHGRTDTSDNILSLTLGASL</sequence>
<organism evidence="2 3">
    <name type="scientific">Sphingomonas ginkgonis</name>
    <dbReference type="NCBI Taxonomy" id="2315330"/>
    <lineage>
        <taxon>Bacteria</taxon>
        <taxon>Pseudomonadati</taxon>
        <taxon>Pseudomonadota</taxon>
        <taxon>Alphaproteobacteria</taxon>
        <taxon>Sphingomonadales</taxon>
        <taxon>Sphingomonadaceae</taxon>
        <taxon>Sphingomonas</taxon>
    </lineage>
</organism>
<evidence type="ECO:0000313" key="3">
    <source>
        <dbReference type="Proteomes" id="UP000274661"/>
    </source>
</evidence>
<name>A0A429V6T4_9SPHN</name>
<dbReference type="OrthoDB" id="5381041at2"/>
<dbReference type="InterPro" id="IPR019619">
    <property type="entry name" value="DUF2490"/>
</dbReference>
<dbReference type="Proteomes" id="UP000274661">
    <property type="component" value="Unassembled WGS sequence"/>
</dbReference>
<evidence type="ECO:0000313" key="2">
    <source>
        <dbReference type="EMBL" id="RST29661.1"/>
    </source>
</evidence>
<comment type="caution">
    <text evidence="2">The sequence shown here is derived from an EMBL/GenBank/DDBJ whole genome shotgun (WGS) entry which is preliminary data.</text>
</comment>
<accession>A0A429V6T4</accession>
<evidence type="ECO:0000256" key="1">
    <source>
        <dbReference type="SAM" id="SignalP"/>
    </source>
</evidence>